<evidence type="ECO:0000256" key="4">
    <source>
        <dbReference type="SAM" id="MobiDB-lite"/>
    </source>
</evidence>
<keyword evidence="2 3" id="KW-0067">ATP-binding</keyword>
<dbReference type="SUPFAM" id="SSF56112">
    <property type="entry name" value="Protein kinase-like (PK-like)"/>
    <property type="match status" value="1"/>
</dbReference>
<dbReference type="InterPro" id="IPR001245">
    <property type="entry name" value="Ser-Thr/Tyr_kinase_cat_dom"/>
</dbReference>
<comment type="caution">
    <text evidence="6">The sequence shown here is derived from an EMBL/GenBank/DDBJ whole genome shotgun (WGS) entry which is preliminary data.</text>
</comment>
<evidence type="ECO:0000313" key="7">
    <source>
        <dbReference type="Proteomes" id="UP000828390"/>
    </source>
</evidence>
<dbReference type="InterPro" id="IPR017441">
    <property type="entry name" value="Protein_kinase_ATP_BS"/>
</dbReference>
<keyword evidence="7" id="KW-1185">Reference proteome</keyword>
<sequence>MAFVGFTNSVSDGLHDGNFRLSSILLLSCLTWTGYGSVRGDFERLSECSVRTSEGVFDLSPIKGILASELFDGRDTWFYAYSPCVPLTLPENPDGAFGDMCMGVAMCKYLPKSGPNKRSFYYNLGYGTHAEFKKETTKANLTEITITYKGSGSHAIKESLVKLICDRERRAANDTLFKVIKDEKKDLIAELRHIACCPDGYKNMKSETLGDEMMTVEEKEDHIEVDRVKVMIIVGVNLAVILMASCVGMMCTGKRAHREFYHKLPGVRNVQEPNLYQLTSSQDIEHGSLDPPGHMSASVTNLKGSAAVKGPAGPHKQDYRDGAPARRKSFIFPVLEHSCIPEECISLGQRLGGGLFGDTYLGEWTGITVAVKRVTLSVHTYQSDREKIEGMQNDIAFLCKQRHRNIVSLLGMCNDSKHPYVISEFIQGAVVKDFIKNNRETMTWSHRIKILSQIADGMAFIHSTSPPILHRDLRCGNLFITSNDVIKICDFGIVKLIQPLRVICQAEDCCCQGLYSACPASIGWTAPEVLEHPNSTEEDGYISTASDVYSYAILAWELVVCEDPYEEMHVVQEVIDHVVGGGRPEVPRDNRMFKPYLLHVQQCWHASPTERPNFKQITVQLKELQYQSKVFQKALSSHQGQGRGRSRSGQNSKTITFDDTVENI</sequence>
<dbReference type="Gene3D" id="1.10.510.10">
    <property type="entry name" value="Transferase(Phosphotransferase) domain 1"/>
    <property type="match status" value="1"/>
</dbReference>
<dbReference type="PROSITE" id="PS00109">
    <property type="entry name" value="PROTEIN_KINASE_TYR"/>
    <property type="match status" value="1"/>
</dbReference>
<dbReference type="OrthoDB" id="4062651at2759"/>
<dbReference type="Pfam" id="PF07714">
    <property type="entry name" value="PK_Tyr_Ser-Thr"/>
    <property type="match status" value="1"/>
</dbReference>
<dbReference type="InterPro" id="IPR000719">
    <property type="entry name" value="Prot_kinase_dom"/>
</dbReference>
<gene>
    <name evidence="6" type="ORF">DPMN_126469</name>
</gene>
<dbReference type="AlphaFoldDB" id="A0A9D4JXZ7"/>
<name>A0A9D4JXZ7_DREPO</name>
<evidence type="ECO:0000313" key="6">
    <source>
        <dbReference type="EMBL" id="KAH3824632.1"/>
    </source>
</evidence>
<dbReference type="InterPro" id="IPR009011">
    <property type="entry name" value="Man6P_isomerase_rcpt-bd_dom_sf"/>
</dbReference>
<feature type="binding site" evidence="3">
    <location>
        <position position="372"/>
    </location>
    <ligand>
        <name>ATP</name>
        <dbReference type="ChEBI" id="CHEBI:30616"/>
    </ligand>
</feature>
<reference evidence="6" key="2">
    <citation type="submission" date="2020-11" db="EMBL/GenBank/DDBJ databases">
        <authorList>
            <person name="McCartney M.A."/>
            <person name="Auch B."/>
            <person name="Kono T."/>
            <person name="Mallez S."/>
            <person name="Becker A."/>
            <person name="Gohl D.M."/>
            <person name="Silverstein K.A.T."/>
            <person name="Koren S."/>
            <person name="Bechman K.B."/>
            <person name="Herman A."/>
            <person name="Abrahante J.E."/>
            <person name="Garbe J."/>
        </authorList>
    </citation>
    <scope>NUCLEOTIDE SEQUENCE</scope>
    <source>
        <strain evidence="6">Duluth1</strain>
        <tissue evidence="6">Whole animal</tissue>
    </source>
</reference>
<keyword evidence="1 3" id="KW-0547">Nucleotide-binding</keyword>
<dbReference type="PROSITE" id="PS50011">
    <property type="entry name" value="PROTEIN_KINASE_DOM"/>
    <property type="match status" value="1"/>
</dbReference>
<reference evidence="6" key="1">
    <citation type="journal article" date="2019" name="bioRxiv">
        <title>The Genome of the Zebra Mussel, Dreissena polymorpha: A Resource for Invasive Species Research.</title>
        <authorList>
            <person name="McCartney M.A."/>
            <person name="Auch B."/>
            <person name="Kono T."/>
            <person name="Mallez S."/>
            <person name="Zhang Y."/>
            <person name="Obille A."/>
            <person name="Becker A."/>
            <person name="Abrahante J.E."/>
            <person name="Garbe J."/>
            <person name="Badalamenti J.P."/>
            <person name="Herman A."/>
            <person name="Mangelson H."/>
            <person name="Liachko I."/>
            <person name="Sullivan S."/>
            <person name="Sone E.D."/>
            <person name="Koren S."/>
            <person name="Silverstein K.A.T."/>
            <person name="Beckman K.B."/>
            <person name="Gohl D.M."/>
        </authorList>
    </citation>
    <scope>NUCLEOTIDE SEQUENCE</scope>
    <source>
        <strain evidence="6">Duluth1</strain>
        <tissue evidence="6">Whole animal</tissue>
    </source>
</reference>
<dbReference type="PROSITE" id="PS00107">
    <property type="entry name" value="PROTEIN_KINASE_ATP"/>
    <property type="match status" value="1"/>
</dbReference>
<feature type="region of interest" description="Disordered" evidence="4">
    <location>
        <begin position="636"/>
        <end position="664"/>
    </location>
</feature>
<organism evidence="6 7">
    <name type="scientific">Dreissena polymorpha</name>
    <name type="common">Zebra mussel</name>
    <name type="synonym">Mytilus polymorpha</name>
    <dbReference type="NCBI Taxonomy" id="45954"/>
    <lineage>
        <taxon>Eukaryota</taxon>
        <taxon>Metazoa</taxon>
        <taxon>Spiralia</taxon>
        <taxon>Lophotrochozoa</taxon>
        <taxon>Mollusca</taxon>
        <taxon>Bivalvia</taxon>
        <taxon>Autobranchia</taxon>
        <taxon>Heteroconchia</taxon>
        <taxon>Euheterodonta</taxon>
        <taxon>Imparidentia</taxon>
        <taxon>Neoheterodontei</taxon>
        <taxon>Myida</taxon>
        <taxon>Dreissenoidea</taxon>
        <taxon>Dreissenidae</taxon>
        <taxon>Dreissena</taxon>
    </lineage>
</organism>
<dbReference type="GO" id="GO:0005524">
    <property type="term" value="F:ATP binding"/>
    <property type="evidence" value="ECO:0007669"/>
    <property type="project" value="UniProtKB-UniRule"/>
</dbReference>
<dbReference type="Gene3D" id="2.70.130.10">
    <property type="entry name" value="Mannose-6-phosphate receptor binding domain"/>
    <property type="match status" value="1"/>
</dbReference>
<dbReference type="PANTHER" id="PTHR44329">
    <property type="entry name" value="SERINE/THREONINE-PROTEIN KINASE TNNI3K-RELATED"/>
    <property type="match status" value="1"/>
</dbReference>
<evidence type="ECO:0000256" key="3">
    <source>
        <dbReference type="PROSITE-ProRule" id="PRU10141"/>
    </source>
</evidence>
<evidence type="ECO:0000256" key="2">
    <source>
        <dbReference type="ARBA" id="ARBA00022840"/>
    </source>
</evidence>
<dbReference type="PANTHER" id="PTHR44329:SF298">
    <property type="entry name" value="MIXED LINEAGE KINASE DOMAIN-LIKE PROTEIN"/>
    <property type="match status" value="1"/>
</dbReference>
<feature type="domain" description="Protein kinase" evidence="5">
    <location>
        <begin position="345"/>
        <end position="631"/>
    </location>
</feature>
<protein>
    <recommendedName>
        <fullName evidence="5">Protein kinase domain-containing protein</fullName>
    </recommendedName>
</protein>
<dbReference type="SMART" id="SM00219">
    <property type="entry name" value="TyrKc"/>
    <property type="match status" value="1"/>
</dbReference>
<dbReference type="InterPro" id="IPR008266">
    <property type="entry name" value="Tyr_kinase_AS"/>
</dbReference>
<dbReference type="GO" id="GO:0004713">
    <property type="term" value="F:protein tyrosine kinase activity"/>
    <property type="evidence" value="ECO:0007669"/>
    <property type="project" value="InterPro"/>
</dbReference>
<evidence type="ECO:0000259" key="5">
    <source>
        <dbReference type="PROSITE" id="PS50011"/>
    </source>
</evidence>
<proteinExistence type="predicted"/>
<dbReference type="InterPro" id="IPR051681">
    <property type="entry name" value="Ser/Thr_Kinases-Pseudokinases"/>
</dbReference>
<accession>A0A9D4JXZ7</accession>
<dbReference type="Proteomes" id="UP000828390">
    <property type="component" value="Unassembled WGS sequence"/>
</dbReference>
<dbReference type="InterPro" id="IPR020635">
    <property type="entry name" value="Tyr_kinase_cat_dom"/>
</dbReference>
<dbReference type="EMBL" id="JAIWYP010000005">
    <property type="protein sequence ID" value="KAH3824632.1"/>
    <property type="molecule type" value="Genomic_DNA"/>
</dbReference>
<dbReference type="GO" id="GO:0004674">
    <property type="term" value="F:protein serine/threonine kinase activity"/>
    <property type="evidence" value="ECO:0007669"/>
    <property type="project" value="TreeGrafter"/>
</dbReference>
<evidence type="ECO:0000256" key="1">
    <source>
        <dbReference type="ARBA" id="ARBA00022741"/>
    </source>
</evidence>
<dbReference type="InterPro" id="IPR011009">
    <property type="entry name" value="Kinase-like_dom_sf"/>
</dbReference>